<dbReference type="InterPro" id="IPR011706">
    <property type="entry name" value="Cu-oxidase_C"/>
</dbReference>
<dbReference type="InterPro" id="IPR033138">
    <property type="entry name" value="Cu_oxidase_CS"/>
</dbReference>
<dbReference type="CDD" id="cd13898">
    <property type="entry name" value="CuRO_3_Abr2_like"/>
    <property type="match status" value="1"/>
</dbReference>
<dbReference type="GO" id="GO:0005507">
    <property type="term" value="F:copper ion binding"/>
    <property type="evidence" value="ECO:0007669"/>
    <property type="project" value="InterPro"/>
</dbReference>
<dbReference type="GO" id="GO:0016491">
    <property type="term" value="F:oxidoreductase activity"/>
    <property type="evidence" value="ECO:0007669"/>
    <property type="project" value="UniProtKB-KW"/>
</dbReference>
<dbReference type="Gene3D" id="2.60.40.420">
    <property type="entry name" value="Cupredoxins - blue copper proteins"/>
    <property type="match status" value="3"/>
</dbReference>
<dbReference type="Pfam" id="PF07731">
    <property type="entry name" value="Cu-oxidase_2"/>
    <property type="match status" value="1"/>
</dbReference>
<dbReference type="AlphaFoldDB" id="A0A6A6TLS5"/>
<keyword evidence="4" id="KW-0560">Oxidoreductase</keyword>
<gene>
    <name evidence="11" type="ORF">K491DRAFT_775134</name>
</gene>
<evidence type="ECO:0000256" key="1">
    <source>
        <dbReference type="ARBA" id="ARBA00010609"/>
    </source>
</evidence>
<dbReference type="CDD" id="cd13876">
    <property type="entry name" value="CuRO_2_Abr2_like"/>
    <property type="match status" value="1"/>
</dbReference>
<dbReference type="PANTHER" id="PTHR11709">
    <property type="entry name" value="MULTI-COPPER OXIDASE"/>
    <property type="match status" value="1"/>
</dbReference>
<evidence type="ECO:0000256" key="3">
    <source>
        <dbReference type="ARBA" id="ARBA00022729"/>
    </source>
</evidence>
<sequence>MAIIFALLSLYISYASASANPFTLDLTWESGSPDGGPARDLIKINGQFTGPLLEVNQGEWVEMLVLNNMPFNTTVHAHGIDQINTPWADGVPGLSQRHIQPGESYTYKWKAEQYGSYFYHAHSQSQIDDGCYGPILIKPADTVTKPFSKISPDEVSLLEDAEVNVRPFLVSDWRHTTSQETWDIEVASGIETSICMDSILVNGKGYDDCWPRAQLTEFTPAGFVPVLQQLGLELSVKGCLPPPVIAGSFPNATIHLENIPPEVFDVCTPTTGSRETIKAPKDAKWLALDIIHSASLLAFAFSIDEHPIWVYAADGQYIEPMKVDALQLFNGDRYSILIELNKPADYYGIRLTSIAAAQLIDTIAYLEYNDCTPYATNYTNDTYPILTSTPSITRAGGPVSEDVVFLDTSKISAFPNPYPQDTPSIDQTIIMSLGMVNHTYIWSLSKTPLNNHAIENIDPPLLYTAPSAHPHQTDADTTITTQNNTWIDLVFTSSNTPPQPPHPIHKHSNKAFIIGQGTGLWNWTTVAEAQAALPQNFNTVDPPYRDGFLVPGADVAPTWLVARYRVVNPGAFLLHCHIQSHLNGGMAMVVLDGVDEWPGAY</sequence>
<keyword evidence="2" id="KW-0479">Metal-binding</keyword>
<dbReference type="InterPro" id="IPR011707">
    <property type="entry name" value="Cu-oxidase-like_N"/>
</dbReference>
<dbReference type="InterPro" id="IPR008972">
    <property type="entry name" value="Cupredoxin"/>
</dbReference>
<keyword evidence="12" id="KW-1185">Reference proteome</keyword>
<proteinExistence type="inferred from homology"/>
<dbReference type="FunFam" id="2.60.40.420:FF:000036">
    <property type="entry name" value="L-ascorbate oxidase"/>
    <property type="match status" value="1"/>
</dbReference>
<dbReference type="PANTHER" id="PTHR11709:SF488">
    <property type="entry name" value="LACCASE-RELATED"/>
    <property type="match status" value="1"/>
</dbReference>
<evidence type="ECO:0000313" key="11">
    <source>
        <dbReference type="EMBL" id="KAF2659883.1"/>
    </source>
</evidence>
<evidence type="ECO:0000256" key="5">
    <source>
        <dbReference type="ARBA" id="ARBA00023008"/>
    </source>
</evidence>
<feature type="chain" id="PRO_5025693825" evidence="7">
    <location>
        <begin position="18"/>
        <end position="601"/>
    </location>
</feature>
<evidence type="ECO:0000256" key="6">
    <source>
        <dbReference type="ARBA" id="ARBA00023180"/>
    </source>
</evidence>
<evidence type="ECO:0000256" key="4">
    <source>
        <dbReference type="ARBA" id="ARBA00023002"/>
    </source>
</evidence>
<dbReference type="InterPro" id="IPR001117">
    <property type="entry name" value="Cu-oxidase_2nd"/>
</dbReference>
<dbReference type="InterPro" id="IPR002355">
    <property type="entry name" value="Cu_oxidase_Cu_BS"/>
</dbReference>
<evidence type="ECO:0000256" key="7">
    <source>
        <dbReference type="SAM" id="SignalP"/>
    </source>
</evidence>
<keyword evidence="3 7" id="KW-0732">Signal</keyword>
<dbReference type="PROSITE" id="PS00080">
    <property type="entry name" value="MULTICOPPER_OXIDASE2"/>
    <property type="match status" value="1"/>
</dbReference>
<feature type="domain" description="Plastocyanin-like" evidence="10">
    <location>
        <begin position="27"/>
        <end position="140"/>
    </location>
</feature>
<evidence type="ECO:0000259" key="8">
    <source>
        <dbReference type="Pfam" id="PF00394"/>
    </source>
</evidence>
<dbReference type="Pfam" id="PF07732">
    <property type="entry name" value="Cu-oxidase_3"/>
    <property type="match status" value="1"/>
</dbReference>
<dbReference type="CDD" id="cd13850">
    <property type="entry name" value="CuRO_1_Abr2_like"/>
    <property type="match status" value="1"/>
</dbReference>
<dbReference type="OrthoDB" id="2121828at2759"/>
<dbReference type="Proteomes" id="UP000799324">
    <property type="component" value="Unassembled WGS sequence"/>
</dbReference>
<organism evidence="11 12">
    <name type="scientific">Lophiostoma macrostomum CBS 122681</name>
    <dbReference type="NCBI Taxonomy" id="1314788"/>
    <lineage>
        <taxon>Eukaryota</taxon>
        <taxon>Fungi</taxon>
        <taxon>Dikarya</taxon>
        <taxon>Ascomycota</taxon>
        <taxon>Pezizomycotina</taxon>
        <taxon>Dothideomycetes</taxon>
        <taxon>Pleosporomycetidae</taxon>
        <taxon>Pleosporales</taxon>
        <taxon>Lophiostomataceae</taxon>
        <taxon>Lophiostoma</taxon>
    </lineage>
</organism>
<accession>A0A6A6TLS5</accession>
<feature type="domain" description="Plastocyanin-like" evidence="9">
    <location>
        <begin position="474"/>
        <end position="593"/>
    </location>
</feature>
<evidence type="ECO:0000313" key="12">
    <source>
        <dbReference type="Proteomes" id="UP000799324"/>
    </source>
</evidence>
<reference evidence="11" key="1">
    <citation type="journal article" date="2020" name="Stud. Mycol.">
        <title>101 Dothideomycetes genomes: a test case for predicting lifestyles and emergence of pathogens.</title>
        <authorList>
            <person name="Haridas S."/>
            <person name="Albert R."/>
            <person name="Binder M."/>
            <person name="Bloem J."/>
            <person name="Labutti K."/>
            <person name="Salamov A."/>
            <person name="Andreopoulos B."/>
            <person name="Baker S."/>
            <person name="Barry K."/>
            <person name="Bills G."/>
            <person name="Bluhm B."/>
            <person name="Cannon C."/>
            <person name="Castanera R."/>
            <person name="Culley D."/>
            <person name="Daum C."/>
            <person name="Ezra D."/>
            <person name="Gonzalez J."/>
            <person name="Henrissat B."/>
            <person name="Kuo A."/>
            <person name="Liang C."/>
            <person name="Lipzen A."/>
            <person name="Lutzoni F."/>
            <person name="Magnuson J."/>
            <person name="Mondo S."/>
            <person name="Nolan M."/>
            <person name="Ohm R."/>
            <person name="Pangilinan J."/>
            <person name="Park H.-J."/>
            <person name="Ramirez L."/>
            <person name="Alfaro M."/>
            <person name="Sun H."/>
            <person name="Tritt A."/>
            <person name="Yoshinaga Y."/>
            <person name="Zwiers L.-H."/>
            <person name="Turgeon B."/>
            <person name="Goodwin S."/>
            <person name="Spatafora J."/>
            <person name="Crous P."/>
            <person name="Grigoriev I."/>
        </authorList>
    </citation>
    <scope>NUCLEOTIDE SEQUENCE</scope>
    <source>
        <strain evidence="11">CBS 122681</strain>
    </source>
</reference>
<dbReference type="SUPFAM" id="SSF49503">
    <property type="entry name" value="Cupredoxins"/>
    <property type="match status" value="3"/>
</dbReference>
<comment type="similarity">
    <text evidence="1">Belongs to the multicopper oxidase family.</text>
</comment>
<dbReference type="EMBL" id="MU004303">
    <property type="protein sequence ID" value="KAF2659883.1"/>
    <property type="molecule type" value="Genomic_DNA"/>
</dbReference>
<evidence type="ECO:0000259" key="10">
    <source>
        <dbReference type="Pfam" id="PF07732"/>
    </source>
</evidence>
<keyword evidence="5" id="KW-0186">Copper</keyword>
<feature type="domain" description="Plastocyanin-like" evidence="8">
    <location>
        <begin position="167"/>
        <end position="369"/>
    </location>
</feature>
<keyword evidence="6" id="KW-0325">Glycoprotein</keyword>
<feature type="signal peptide" evidence="7">
    <location>
        <begin position="1"/>
        <end position="17"/>
    </location>
</feature>
<dbReference type="InterPro" id="IPR045087">
    <property type="entry name" value="Cu-oxidase_fam"/>
</dbReference>
<dbReference type="Pfam" id="PF00394">
    <property type="entry name" value="Cu-oxidase"/>
    <property type="match status" value="1"/>
</dbReference>
<evidence type="ECO:0000259" key="9">
    <source>
        <dbReference type="Pfam" id="PF07731"/>
    </source>
</evidence>
<evidence type="ECO:0000256" key="2">
    <source>
        <dbReference type="ARBA" id="ARBA00022723"/>
    </source>
</evidence>
<protein>
    <submittedName>
        <fullName evidence="11">Multicopper oxidase</fullName>
    </submittedName>
</protein>
<dbReference type="PROSITE" id="PS00079">
    <property type="entry name" value="MULTICOPPER_OXIDASE1"/>
    <property type="match status" value="1"/>
</dbReference>
<name>A0A6A6TLS5_9PLEO</name>